<sequence>MLNTILKFLDDENGATAVEYGLICAMLVIAMMTALNGVAGETIKMWTKITDSSRTAMQNSNPNG</sequence>
<dbReference type="STRING" id="1348774.AB433_11185"/>
<dbReference type="Pfam" id="PF04964">
    <property type="entry name" value="Flp_Fap"/>
    <property type="match status" value="1"/>
</dbReference>
<protein>
    <submittedName>
        <fullName evidence="1">Uncharacterized protein</fullName>
    </submittedName>
</protein>
<dbReference type="InterPro" id="IPR007047">
    <property type="entry name" value="Flp_Fap"/>
</dbReference>
<evidence type="ECO:0000313" key="1">
    <source>
        <dbReference type="EMBL" id="AKM10395.1"/>
    </source>
</evidence>
<keyword evidence="2" id="KW-1185">Reference proteome</keyword>
<dbReference type="RefSeq" id="WP_047821053.1">
    <property type="nucleotide sequence ID" value="NZ_CP011770.1"/>
</dbReference>
<accession>A0A0G3XFT0</accession>
<reference evidence="1 2" key="1">
    <citation type="submission" date="2015-06" db="EMBL/GenBank/DDBJ databases">
        <authorList>
            <person name="Zeng Y."/>
            <person name="Huang Y."/>
        </authorList>
    </citation>
    <scope>NUCLEOTIDE SEQUENCE [LARGE SCALE GENOMIC DNA]</scope>
    <source>
        <strain evidence="1 2">PQ-2</strain>
    </source>
</reference>
<gene>
    <name evidence="1" type="ORF">AB433_11185</name>
</gene>
<dbReference type="AlphaFoldDB" id="A0A0G3XFT0"/>
<dbReference type="Proteomes" id="UP000035287">
    <property type="component" value="Chromosome"/>
</dbReference>
<dbReference type="KEGG" id="cna:AB433_11185"/>
<proteinExistence type="predicted"/>
<dbReference type="OrthoDB" id="5325135at2"/>
<dbReference type="EMBL" id="CP011770">
    <property type="protein sequence ID" value="AKM10395.1"/>
    <property type="molecule type" value="Genomic_DNA"/>
</dbReference>
<name>A0A0G3XFT0_9SPHN</name>
<dbReference type="PATRIC" id="fig|1348774.3.peg.2355"/>
<organism evidence="1 2">
    <name type="scientific">Croceicoccus naphthovorans</name>
    <dbReference type="NCBI Taxonomy" id="1348774"/>
    <lineage>
        <taxon>Bacteria</taxon>
        <taxon>Pseudomonadati</taxon>
        <taxon>Pseudomonadota</taxon>
        <taxon>Alphaproteobacteria</taxon>
        <taxon>Sphingomonadales</taxon>
        <taxon>Erythrobacteraceae</taxon>
        <taxon>Croceicoccus</taxon>
    </lineage>
</organism>
<evidence type="ECO:0000313" key="2">
    <source>
        <dbReference type="Proteomes" id="UP000035287"/>
    </source>
</evidence>